<accession>A0A8C6W153</accession>
<organism evidence="4 5">
    <name type="scientific">Nothobranchius furzeri</name>
    <name type="common">Turquoise killifish</name>
    <dbReference type="NCBI Taxonomy" id="105023"/>
    <lineage>
        <taxon>Eukaryota</taxon>
        <taxon>Metazoa</taxon>
        <taxon>Chordata</taxon>
        <taxon>Craniata</taxon>
        <taxon>Vertebrata</taxon>
        <taxon>Euteleostomi</taxon>
        <taxon>Actinopterygii</taxon>
        <taxon>Neopterygii</taxon>
        <taxon>Teleostei</taxon>
        <taxon>Neoteleostei</taxon>
        <taxon>Acanthomorphata</taxon>
        <taxon>Ovalentaria</taxon>
        <taxon>Atherinomorphae</taxon>
        <taxon>Cyprinodontiformes</taxon>
        <taxon>Nothobranchiidae</taxon>
        <taxon>Nothobranchius</taxon>
    </lineage>
</organism>
<keyword evidence="2" id="KW-1133">Transmembrane helix</keyword>
<name>A0A8C6W153_NOTFU</name>
<evidence type="ECO:0000256" key="1">
    <source>
        <dbReference type="ARBA" id="ARBA00009243"/>
    </source>
</evidence>
<protein>
    <submittedName>
        <fullName evidence="4">Interferon induced protein 44c1</fullName>
    </submittedName>
</protein>
<dbReference type="GeneTree" id="ENSGT00940000163581"/>
<keyword evidence="2" id="KW-0812">Transmembrane</keyword>
<dbReference type="PROSITE" id="PS51886">
    <property type="entry name" value="TLDC"/>
    <property type="match status" value="1"/>
</dbReference>
<keyword evidence="5" id="KW-1185">Reference proteome</keyword>
<sequence length="374" mass="41892">MPVITSKLSNDQQKKLLSLFGHVRLHLLYKASIHGFTAAAFHARCDIQGPSVVVALNAAGFVFGAYTSVDYRQNNQNVNDAASFLYSISAGRKTPLKVTGLSGQHAFINRDTGPNFGSNPGTGFSFQAAEMHGENLVLTELEVWRNIQWTAERKQQQMMTIQNYKSVIKTVNQARILLVGPVRAITGTSGNSVTIQHRTYTIKAGKQGAAIPLVLCDTMGLEENDDTGLNIDDLFKIFKSHIKDRYQIHCIAYVVDACKVSLLSDNMVKKFQAIRQKANQMGIPQVLLMTKVDEACQLVANDLRNVYNSVYIQKKVESLRIPLSFTLPVKNYSKELELHQDMDILLFMALEQMLNYGIVIIILFFFFNSVFLFP</sequence>
<reference evidence="4" key="3">
    <citation type="submission" date="2025-09" db="UniProtKB">
        <authorList>
            <consortium name="Ensembl"/>
        </authorList>
    </citation>
    <scope>IDENTIFICATION</scope>
</reference>
<dbReference type="Pfam" id="PF07534">
    <property type="entry name" value="TLD"/>
    <property type="match status" value="1"/>
</dbReference>
<dbReference type="Ensembl" id="ENSNFUT00015057032.1">
    <property type="protein sequence ID" value="ENSNFUP00015054722.1"/>
    <property type="gene ID" value="ENSNFUG00015025375.1"/>
</dbReference>
<proteinExistence type="inferred from homology"/>
<dbReference type="PANTHER" id="PTHR14241">
    <property type="entry name" value="INTERFERON-INDUCED PROTEIN 44"/>
    <property type="match status" value="1"/>
</dbReference>
<dbReference type="SUPFAM" id="SSF52540">
    <property type="entry name" value="P-loop containing nucleoside triphosphate hydrolases"/>
    <property type="match status" value="1"/>
</dbReference>
<evidence type="ECO:0000259" key="3">
    <source>
        <dbReference type="PROSITE" id="PS51886"/>
    </source>
</evidence>
<reference evidence="4" key="2">
    <citation type="submission" date="2025-08" db="UniProtKB">
        <authorList>
            <consortium name="Ensembl"/>
        </authorList>
    </citation>
    <scope>IDENTIFICATION</scope>
</reference>
<comment type="similarity">
    <text evidence="1">Belongs to the IFI44 family.</text>
</comment>
<dbReference type="PANTHER" id="PTHR14241:SF32">
    <property type="entry name" value="VWFA DOMAIN-CONTAINING PROTEIN-RELATED"/>
    <property type="match status" value="1"/>
</dbReference>
<dbReference type="InterPro" id="IPR006571">
    <property type="entry name" value="TLDc_dom"/>
</dbReference>
<evidence type="ECO:0000256" key="2">
    <source>
        <dbReference type="SAM" id="Phobius"/>
    </source>
</evidence>
<feature type="domain" description="TLDc" evidence="3">
    <location>
        <begin position="2"/>
        <end position="147"/>
    </location>
</feature>
<dbReference type="AlphaFoldDB" id="A0A8C6W153"/>
<keyword evidence="2" id="KW-0472">Membrane</keyword>
<reference evidence="4" key="1">
    <citation type="submission" date="2014-08" db="EMBL/GenBank/DDBJ databases">
        <authorList>
            <person name="Senf B."/>
            <person name="Petzold A."/>
            <person name="Downie B.R."/>
            <person name="Koch P."/>
            <person name="Platzer M."/>
        </authorList>
    </citation>
    <scope>NUCLEOTIDE SEQUENCE [LARGE SCALE GENOMIC DNA]</scope>
    <source>
        <strain evidence="4">GRZ</strain>
    </source>
</reference>
<dbReference type="Gene3D" id="3.40.50.300">
    <property type="entry name" value="P-loop containing nucleotide triphosphate hydrolases"/>
    <property type="match status" value="1"/>
</dbReference>
<dbReference type="SMART" id="SM00584">
    <property type="entry name" value="TLDc"/>
    <property type="match status" value="1"/>
</dbReference>
<evidence type="ECO:0000313" key="5">
    <source>
        <dbReference type="Proteomes" id="UP000694548"/>
    </source>
</evidence>
<feature type="transmembrane region" description="Helical" evidence="2">
    <location>
        <begin position="353"/>
        <end position="373"/>
    </location>
</feature>
<dbReference type="Proteomes" id="UP000694548">
    <property type="component" value="Chromosome sgr16"/>
</dbReference>
<evidence type="ECO:0000313" key="4">
    <source>
        <dbReference type="Ensembl" id="ENSNFUP00015054722.1"/>
    </source>
</evidence>
<dbReference type="InterPro" id="IPR027417">
    <property type="entry name" value="P-loop_NTPase"/>
</dbReference>
<dbReference type="GO" id="GO:0006955">
    <property type="term" value="P:immune response"/>
    <property type="evidence" value="ECO:0007669"/>
    <property type="project" value="TreeGrafter"/>
</dbReference>